<evidence type="ECO:0000313" key="2">
    <source>
        <dbReference type="EMBL" id="KUG03047.1"/>
    </source>
</evidence>
<feature type="domain" description="BIG2" evidence="1">
    <location>
        <begin position="276"/>
        <end position="353"/>
    </location>
</feature>
<dbReference type="PANTHER" id="PTHR23019">
    <property type="entry name" value="NUCLEAR PORE MEMBRANE GLYCOPROTEIN GP210-RELATED"/>
    <property type="match status" value="1"/>
</dbReference>
<feature type="domain" description="BIG2" evidence="1">
    <location>
        <begin position="116"/>
        <end position="192"/>
    </location>
</feature>
<proteinExistence type="predicted"/>
<dbReference type="InterPro" id="IPR003343">
    <property type="entry name" value="Big_2"/>
</dbReference>
<feature type="domain" description="BIG2" evidence="1">
    <location>
        <begin position="31"/>
        <end position="107"/>
    </location>
</feature>
<name>A0A0W8E2Z9_9ZZZZ</name>
<dbReference type="Gene3D" id="2.60.40.1080">
    <property type="match status" value="5"/>
</dbReference>
<accession>A0A0W8E2Z9</accession>
<dbReference type="InterPro" id="IPR008964">
    <property type="entry name" value="Invasin/intimin_cell_adhesion"/>
</dbReference>
<feature type="domain" description="BIG2" evidence="1">
    <location>
        <begin position="196"/>
        <end position="272"/>
    </location>
</feature>
<dbReference type="InterPro" id="IPR045197">
    <property type="entry name" value="NUP210-like"/>
</dbReference>
<feature type="domain" description="BIG2" evidence="1">
    <location>
        <begin position="402"/>
        <end position="466"/>
    </location>
</feature>
<dbReference type="EMBL" id="LNQE01001896">
    <property type="protein sequence ID" value="KUG03047.1"/>
    <property type="molecule type" value="Genomic_DNA"/>
</dbReference>
<reference evidence="2" key="1">
    <citation type="journal article" date="2015" name="Proc. Natl. Acad. Sci. U.S.A.">
        <title>Networks of energetic and metabolic interactions define dynamics in microbial communities.</title>
        <authorList>
            <person name="Embree M."/>
            <person name="Liu J.K."/>
            <person name="Al-Bassam M.M."/>
            <person name="Zengler K."/>
        </authorList>
    </citation>
    <scope>NUCLEOTIDE SEQUENCE</scope>
</reference>
<dbReference type="PANTHER" id="PTHR23019:SF0">
    <property type="entry name" value="NUCLEAR PORE MEMBRANE GLYCOPROTEIN 210"/>
    <property type="match status" value="1"/>
</dbReference>
<protein>
    <recommendedName>
        <fullName evidence="1">BIG2 domain-containing protein</fullName>
    </recommendedName>
</protein>
<dbReference type="Pfam" id="PF02368">
    <property type="entry name" value="Big_2"/>
    <property type="match status" value="5"/>
</dbReference>
<organism evidence="2">
    <name type="scientific">hydrocarbon metagenome</name>
    <dbReference type="NCBI Taxonomy" id="938273"/>
    <lineage>
        <taxon>unclassified sequences</taxon>
        <taxon>metagenomes</taxon>
        <taxon>ecological metagenomes</taxon>
    </lineage>
</organism>
<dbReference type="AlphaFoldDB" id="A0A0W8E2Z9"/>
<dbReference type="SMART" id="SM00635">
    <property type="entry name" value="BID_2"/>
    <property type="match status" value="5"/>
</dbReference>
<dbReference type="SUPFAM" id="SSF49373">
    <property type="entry name" value="Invasin/intimin cell-adhesion fragments"/>
    <property type="match status" value="5"/>
</dbReference>
<evidence type="ECO:0000259" key="1">
    <source>
        <dbReference type="SMART" id="SM00635"/>
    </source>
</evidence>
<sequence length="513" mass="55623">MSRNKLSKVWLSFTLSIFMLLFMANIVPVTANDYILRLNKSELILTVGEKATLTVVEKRPEHMSIMWSSSNPEVAKVTYWGEVIAYSEGVATITATNTYASFECKVTVKAQQQTVVLESLRINPSSVQLNIGDTIAPNAVTTPSTIYATDIVWSSSNPKVATVQNGVIRAVSGGTAVITASLMGKSASCTVEVAGAATGITLNKSQLVLRPMAHETLIAEVKPANAVDKTITWTTTNPQVAMVDQGSVLAISDGVAIITARAGNYTADCRVKVQTEVEWVSLDFNIIDIEVGESAMLYANVLPQGAISSGFTWSSNDPSIATVDSNGRVTALKEGMTFIYVESDGKMCNNPAIITVTEKKEEEKKVERIVVKNGEIYPGGILITHNRVITQRETLSDLQKGEVFNLYVVPLPIKANQLDGFKPIRWESSNPTVATVDLSGTVKLLSAGTVTITAQTANNRFKDSIYLRVGEPILPTAVDQLLNEKLNNLIYNLTKGDLWWLKEEPIMGTGVRG</sequence>
<gene>
    <name evidence="2" type="ORF">ASZ90_019590</name>
</gene>
<comment type="caution">
    <text evidence="2">The sequence shown here is derived from an EMBL/GenBank/DDBJ whole genome shotgun (WGS) entry which is preliminary data.</text>
</comment>